<dbReference type="RefSeq" id="WP_186981974.1">
    <property type="nucleotide sequence ID" value="NZ_JACOQH010000003.1"/>
</dbReference>
<protein>
    <submittedName>
        <fullName evidence="1">Uncharacterized protein</fullName>
    </submittedName>
</protein>
<proteinExistence type="predicted"/>
<reference evidence="1 2" key="1">
    <citation type="submission" date="2020-08" db="EMBL/GenBank/DDBJ databases">
        <title>Genome public.</title>
        <authorList>
            <person name="Liu C."/>
            <person name="Sun Q."/>
        </authorList>
    </citation>
    <scope>NUCLEOTIDE SEQUENCE [LARGE SCALE GENOMIC DNA]</scope>
    <source>
        <strain evidence="1 2">BX0805</strain>
    </source>
</reference>
<organism evidence="1 2">
    <name type="scientific">Roseburia yibonii</name>
    <dbReference type="NCBI Taxonomy" id="2763063"/>
    <lineage>
        <taxon>Bacteria</taxon>
        <taxon>Bacillati</taxon>
        <taxon>Bacillota</taxon>
        <taxon>Clostridia</taxon>
        <taxon>Lachnospirales</taxon>
        <taxon>Lachnospiraceae</taxon>
        <taxon>Roseburia</taxon>
    </lineage>
</organism>
<comment type="caution">
    <text evidence="1">The sequence shown here is derived from an EMBL/GenBank/DDBJ whole genome shotgun (WGS) entry which is preliminary data.</text>
</comment>
<evidence type="ECO:0000313" key="1">
    <source>
        <dbReference type="EMBL" id="MBC5753653.1"/>
    </source>
</evidence>
<gene>
    <name evidence="1" type="ORF">H8Z76_06345</name>
</gene>
<name>A0ABR7I9N3_9FIRM</name>
<dbReference type="Proteomes" id="UP000621540">
    <property type="component" value="Unassembled WGS sequence"/>
</dbReference>
<dbReference type="EMBL" id="JACOQH010000003">
    <property type="protein sequence ID" value="MBC5753653.1"/>
    <property type="molecule type" value="Genomic_DNA"/>
</dbReference>
<keyword evidence="2" id="KW-1185">Reference proteome</keyword>
<accession>A0ABR7I9N3</accession>
<sequence>MFVSIIFDAEYFGMGERYKWFLKNISHARENDCLVITHKYIEEHYEEYAKNCESRFYDEFEMRRLGKEEYQDVSKGFIRDEIFDDLEERLVSRSEMLLFLLQNRYPRLEMELVRIIEEELAKRKETKVEAIFNCLDTFASVAYLGEKYQCPIISYCFSAVKKIHGYTQTLYVAAIDGAIRQSEEAEKRYMTYKSGKQVPIVFSNRELLAIFGKKKNIPLLKIMECEPEHELGICKMACSIYPYDYSKYKYTDTDLYYEARKKLKTTDIIIRDHPGIPWNGNDKGPKKEHERNDPISFILSCKRVTSIDSQILLKALLWDRTTFLRGNLSSLQFMCTQDICSVEKVDIHKLNYYMFGYLIPSALMFDADYWRWRFKQKPSEYDIYMKHFNYYMDYFGYDKEMFFRMDEENRFSYVLKMRHIDKRMIQDLLTGDIDFPINYEVLYSKIVLKAAEDISEEITCVNEQSGGIIRSRFKFKNEITIKQLIYYPFVDVGGFADIKSIRIDDVKSSRNENVRYIEKGNGGIDMEVREIAPGDHEISIDWVYFFQ</sequence>
<evidence type="ECO:0000313" key="2">
    <source>
        <dbReference type="Proteomes" id="UP000621540"/>
    </source>
</evidence>